<evidence type="ECO:0000256" key="1">
    <source>
        <dbReference type="ARBA" id="ARBA00004167"/>
    </source>
</evidence>
<evidence type="ECO:0000313" key="11">
    <source>
        <dbReference type="EMBL" id="CAH0583308.1"/>
    </source>
</evidence>
<keyword evidence="6 8" id="KW-0472">Membrane</keyword>
<dbReference type="GO" id="GO:0005886">
    <property type="term" value="C:plasma membrane"/>
    <property type="evidence" value="ECO:0007669"/>
    <property type="project" value="TreeGrafter"/>
</dbReference>
<feature type="transmembrane region" description="Helical" evidence="8">
    <location>
        <begin position="686"/>
        <end position="708"/>
    </location>
</feature>
<dbReference type="SMART" id="SM00255">
    <property type="entry name" value="TIR"/>
    <property type="match status" value="1"/>
</dbReference>
<dbReference type="InterPro" id="IPR032675">
    <property type="entry name" value="LRR_dom_sf"/>
</dbReference>
<dbReference type="GO" id="GO:0045087">
    <property type="term" value="P:innate immune response"/>
    <property type="evidence" value="ECO:0007669"/>
    <property type="project" value="TreeGrafter"/>
</dbReference>
<dbReference type="EMBL" id="LR824015">
    <property type="protein sequence ID" value="CAH0583308.1"/>
    <property type="molecule type" value="Genomic_DNA"/>
</dbReference>
<feature type="domain" description="TIR" evidence="10">
    <location>
        <begin position="734"/>
        <end position="869"/>
    </location>
</feature>
<evidence type="ECO:0000256" key="3">
    <source>
        <dbReference type="ARBA" id="ARBA00022692"/>
    </source>
</evidence>
<dbReference type="SUPFAM" id="SSF52200">
    <property type="entry name" value="Toll/Interleukin receptor TIR domain"/>
    <property type="match status" value="1"/>
</dbReference>
<feature type="chain" id="PRO_5040182567" description="TIR domain-containing protein" evidence="9">
    <location>
        <begin position="23"/>
        <end position="916"/>
    </location>
</feature>
<dbReference type="Gene3D" id="3.40.50.10140">
    <property type="entry name" value="Toll/interleukin-1 receptor homology (TIR) domain"/>
    <property type="match status" value="1"/>
</dbReference>
<organism evidence="11 12">
    <name type="scientific">Chrysodeixis includens</name>
    <name type="common">Soybean looper</name>
    <name type="synonym">Pseudoplusia includens</name>
    <dbReference type="NCBI Taxonomy" id="689277"/>
    <lineage>
        <taxon>Eukaryota</taxon>
        <taxon>Metazoa</taxon>
        <taxon>Ecdysozoa</taxon>
        <taxon>Arthropoda</taxon>
        <taxon>Hexapoda</taxon>
        <taxon>Insecta</taxon>
        <taxon>Pterygota</taxon>
        <taxon>Neoptera</taxon>
        <taxon>Endopterygota</taxon>
        <taxon>Lepidoptera</taxon>
        <taxon>Glossata</taxon>
        <taxon>Ditrysia</taxon>
        <taxon>Noctuoidea</taxon>
        <taxon>Noctuidae</taxon>
        <taxon>Plusiinae</taxon>
        <taxon>Chrysodeixis</taxon>
    </lineage>
</organism>
<dbReference type="Proteomes" id="UP001154114">
    <property type="component" value="Chromosome 12"/>
</dbReference>
<dbReference type="InterPro" id="IPR001611">
    <property type="entry name" value="Leu-rich_rpt"/>
</dbReference>
<keyword evidence="12" id="KW-1185">Reference proteome</keyword>
<evidence type="ECO:0000256" key="6">
    <source>
        <dbReference type="ARBA" id="ARBA00023136"/>
    </source>
</evidence>
<evidence type="ECO:0000259" key="10">
    <source>
        <dbReference type="PROSITE" id="PS50104"/>
    </source>
</evidence>
<dbReference type="GO" id="GO:0038023">
    <property type="term" value="F:signaling receptor activity"/>
    <property type="evidence" value="ECO:0007669"/>
    <property type="project" value="TreeGrafter"/>
</dbReference>
<dbReference type="Pfam" id="PF13676">
    <property type="entry name" value="TIR_2"/>
    <property type="match status" value="1"/>
</dbReference>
<feature type="signal peptide" evidence="9">
    <location>
        <begin position="1"/>
        <end position="22"/>
    </location>
</feature>
<gene>
    <name evidence="11" type="ORF">CINC_LOCUS2253</name>
</gene>
<keyword evidence="5 8" id="KW-1133">Transmembrane helix</keyword>
<evidence type="ECO:0000256" key="8">
    <source>
        <dbReference type="SAM" id="Phobius"/>
    </source>
</evidence>
<dbReference type="InterPro" id="IPR000157">
    <property type="entry name" value="TIR_dom"/>
</dbReference>
<proteinExistence type="inferred from homology"/>
<comment type="subcellular location">
    <subcellularLocation>
        <location evidence="1">Membrane</location>
        <topology evidence="1">Single-pass membrane protein</topology>
    </subcellularLocation>
</comment>
<dbReference type="PANTHER" id="PTHR24365:SF541">
    <property type="entry name" value="PROTEIN TOLL-RELATED"/>
    <property type="match status" value="1"/>
</dbReference>
<feature type="region of interest" description="Disordered" evidence="7">
    <location>
        <begin position="876"/>
        <end position="895"/>
    </location>
</feature>
<evidence type="ECO:0000256" key="7">
    <source>
        <dbReference type="SAM" id="MobiDB-lite"/>
    </source>
</evidence>
<protein>
    <recommendedName>
        <fullName evidence="10">TIR domain-containing protein</fullName>
    </recommendedName>
</protein>
<dbReference type="PANTHER" id="PTHR24365">
    <property type="entry name" value="TOLL-LIKE RECEPTOR"/>
    <property type="match status" value="1"/>
</dbReference>
<evidence type="ECO:0000256" key="4">
    <source>
        <dbReference type="ARBA" id="ARBA00022729"/>
    </source>
</evidence>
<evidence type="ECO:0000256" key="9">
    <source>
        <dbReference type="SAM" id="SignalP"/>
    </source>
</evidence>
<dbReference type="SUPFAM" id="SSF52058">
    <property type="entry name" value="L domain-like"/>
    <property type="match status" value="1"/>
</dbReference>
<keyword evidence="3 8" id="KW-0812">Transmembrane</keyword>
<dbReference type="GO" id="GO:0007165">
    <property type="term" value="P:signal transduction"/>
    <property type="evidence" value="ECO:0007669"/>
    <property type="project" value="InterPro"/>
</dbReference>
<dbReference type="OrthoDB" id="1421090at2759"/>
<dbReference type="PROSITE" id="PS50104">
    <property type="entry name" value="TIR"/>
    <property type="match status" value="1"/>
</dbReference>
<name>A0A9P0BPR8_CHRIL</name>
<feature type="compositionally biased region" description="Pro residues" evidence="7">
    <location>
        <begin position="876"/>
        <end position="890"/>
    </location>
</feature>
<evidence type="ECO:0000256" key="5">
    <source>
        <dbReference type="ARBA" id="ARBA00022989"/>
    </source>
</evidence>
<dbReference type="Pfam" id="PF00560">
    <property type="entry name" value="LRR_1"/>
    <property type="match status" value="1"/>
</dbReference>
<reference evidence="11" key="1">
    <citation type="submission" date="2021-12" db="EMBL/GenBank/DDBJ databases">
        <authorList>
            <person name="King R."/>
        </authorList>
    </citation>
    <scope>NUCLEOTIDE SEQUENCE</scope>
</reference>
<evidence type="ECO:0000256" key="2">
    <source>
        <dbReference type="ARBA" id="ARBA00009634"/>
    </source>
</evidence>
<dbReference type="AlphaFoldDB" id="A0A9P0BPR8"/>
<dbReference type="InterPro" id="IPR035897">
    <property type="entry name" value="Toll_tir_struct_dom_sf"/>
</dbReference>
<comment type="similarity">
    <text evidence="2">Belongs to the Toll-like receptor family.</text>
</comment>
<feature type="region of interest" description="Disordered" evidence="7">
    <location>
        <begin position="545"/>
        <end position="568"/>
    </location>
</feature>
<feature type="compositionally biased region" description="Pro residues" evidence="7">
    <location>
        <begin position="547"/>
        <end position="565"/>
    </location>
</feature>
<evidence type="ECO:0000313" key="12">
    <source>
        <dbReference type="Proteomes" id="UP001154114"/>
    </source>
</evidence>
<sequence length="916" mass="98989">MRARGGLVLAWLCVATAASVAAQGVSPPVCPQAAAGRCFWNGSGVGEYIYTVDGTRVRIEFADGGHFYIKCLDNLTLTNSALPRFDVQLRVKSAFLNSCPVAGGSYSAALEVLNVVVLEKLTVMGPVHIGRPQLARLEGLASLMLVGAELETDTLDAMPGLQRLHLQNLRVPSGALDTLPSALQVLEMDRTGASLTAAQLRRLPELREVLVRDSERAAVEPAGALHKIALEAPTSSAHVPHRLLPSLRILVLKGWDERSPKPWQDCDQLEELYTNNAAAETLPADWLRACPNLKLLSLRAGRLRALPAGLLDAARDLHTLDLLGNRLHALPSGLFAVNKALRSLNLSSNNFTKELFASLETVTSLNELRLNNNVHLTSACGGDSDSVRGISMLKDMKNLTELSLRNTSAKVICRDWRDNMLQLQTLDLSKNPITVLTYTDLQFGSSVVVNLSGSNVTRLLYSEQDYNSVVRGESRASADIRAKFALVCDCHAYWAAAALRARPHHVRLQAVRCAAGGDLAAAPDARLTCPAPQLCAPACHCATRPHAAPPTQPPAQPPTQAPNKPPQHALHVRCANVTHMPRLAAAAADYAQSLQLSDNNISHVGVNDLPPHILELDLRRNQISRLDVETATALASGPQQLWLGGNPLACDCRAEPALSVLRAAAALRDNATCPAQAQCGAAPRTALLLGGVLLALGAAAALLALLALPAARLRIKLALHAWGWLPARESDDGLRFDAFVSFSHGDERFVREQLVARLESGPAPYRLCLHYRDWAPGGWIPAQIAGSVRASRRTLAVVSEHFLRSAWACAELREAHALALAEREPRLVVLLLEDPARLPLDDKLRGYLASNTYVRWGDPWFWQKLRRALPRGRCAPPEPLPPAGVGPAPPAARELLPKLPCDDQESLNLKSLDPIT</sequence>
<keyword evidence="4 9" id="KW-0732">Signal</keyword>
<accession>A0A9P0BPR8</accession>
<dbReference type="Gene3D" id="3.80.10.10">
    <property type="entry name" value="Ribonuclease Inhibitor"/>
    <property type="match status" value="3"/>
</dbReference>